<keyword evidence="4" id="KW-1015">Disulfide bond</keyword>
<gene>
    <name evidence="7" type="ORF">ACFY1D_35075</name>
</gene>
<dbReference type="CDD" id="cd02947">
    <property type="entry name" value="TRX_family"/>
    <property type="match status" value="1"/>
</dbReference>
<evidence type="ECO:0000256" key="4">
    <source>
        <dbReference type="ARBA" id="ARBA00023157"/>
    </source>
</evidence>
<dbReference type="Proteomes" id="UP001602058">
    <property type="component" value="Unassembled WGS sequence"/>
</dbReference>
<protein>
    <submittedName>
        <fullName evidence="7">Thioredoxin domain-containing protein</fullName>
    </submittedName>
</protein>
<keyword evidence="3" id="KW-0249">Electron transport</keyword>
<dbReference type="InterPro" id="IPR017937">
    <property type="entry name" value="Thioredoxin_CS"/>
</dbReference>
<evidence type="ECO:0000313" key="8">
    <source>
        <dbReference type="Proteomes" id="UP001602058"/>
    </source>
</evidence>
<keyword evidence="2" id="KW-0813">Transport</keyword>
<dbReference type="InterPro" id="IPR013766">
    <property type="entry name" value="Thioredoxin_domain"/>
</dbReference>
<proteinExistence type="inferred from homology"/>
<organism evidence="7 8">
    <name type="scientific">Streptomyces bluensis</name>
    <dbReference type="NCBI Taxonomy" id="33897"/>
    <lineage>
        <taxon>Bacteria</taxon>
        <taxon>Bacillati</taxon>
        <taxon>Actinomycetota</taxon>
        <taxon>Actinomycetes</taxon>
        <taxon>Kitasatosporales</taxon>
        <taxon>Streptomycetaceae</taxon>
        <taxon>Streptomyces</taxon>
    </lineage>
</organism>
<comment type="similarity">
    <text evidence="1">Belongs to the thioredoxin family.</text>
</comment>
<comment type="caution">
    <text evidence="7">The sequence shown here is derived from an EMBL/GenBank/DDBJ whole genome shotgun (WGS) entry which is preliminary data.</text>
</comment>
<evidence type="ECO:0000256" key="1">
    <source>
        <dbReference type="ARBA" id="ARBA00008987"/>
    </source>
</evidence>
<evidence type="ECO:0000256" key="5">
    <source>
        <dbReference type="ARBA" id="ARBA00023284"/>
    </source>
</evidence>
<dbReference type="Gene3D" id="3.80.10.10">
    <property type="entry name" value="Ribonuclease Inhibitor"/>
    <property type="match status" value="1"/>
</dbReference>
<keyword evidence="8" id="KW-1185">Reference proteome</keyword>
<dbReference type="PANTHER" id="PTHR45663:SF11">
    <property type="entry name" value="GEO12009P1"/>
    <property type="match status" value="1"/>
</dbReference>
<dbReference type="EMBL" id="JBIAWJ010000027">
    <property type="protein sequence ID" value="MFF4526615.1"/>
    <property type="molecule type" value="Genomic_DNA"/>
</dbReference>
<dbReference type="PROSITE" id="PS00194">
    <property type="entry name" value="THIOREDOXIN_1"/>
    <property type="match status" value="1"/>
</dbReference>
<dbReference type="SUPFAM" id="SSF52833">
    <property type="entry name" value="Thioredoxin-like"/>
    <property type="match status" value="1"/>
</dbReference>
<dbReference type="Pfam" id="PF00085">
    <property type="entry name" value="Thioredoxin"/>
    <property type="match status" value="1"/>
</dbReference>
<feature type="domain" description="Thioredoxin" evidence="6">
    <location>
        <begin position="1"/>
        <end position="111"/>
    </location>
</feature>
<accession>A0ABW6UT28</accession>
<reference evidence="7 8" key="1">
    <citation type="submission" date="2024-10" db="EMBL/GenBank/DDBJ databases">
        <title>The Natural Products Discovery Center: Release of the First 8490 Sequenced Strains for Exploring Actinobacteria Biosynthetic Diversity.</title>
        <authorList>
            <person name="Kalkreuter E."/>
            <person name="Kautsar S.A."/>
            <person name="Yang D."/>
            <person name="Bader C.D."/>
            <person name="Teijaro C.N."/>
            <person name="Fluegel L."/>
            <person name="Davis C.M."/>
            <person name="Simpson J.R."/>
            <person name="Lauterbach L."/>
            <person name="Steele A.D."/>
            <person name="Gui C."/>
            <person name="Meng S."/>
            <person name="Li G."/>
            <person name="Viehrig K."/>
            <person name="Ye F."/>
            <person name="Su P."/>
            <person name="Kiefer A.F."/>
            <person name="Nichols A."/>
            <person name="Cepeda A.J."/>
            <person name="Yan W."/>
            <person name="Fan B."/>
            <person name="Jiang Y."/>
            <person name="Adhikari A."/>
            <person name="Zheng C.-J."/>
            <person name="Schuster L."/>
            <person name="Cowan T.M."/>
            <person name="Smanski M.J."/>
            <person name="Chevrette M.G."/>
            <person name="De Carvalho L.P.S."/>
            <person name="Shen B."/>
        </authorList>
    </citation>
    <scope>NUCLEOTIDE SEQUENCE [LARGE SCALE GENOMIC DNA]</scope>
    <source>
        <strain evidence="7 8">NPDC001390</strain>
    </source>
</reference>
<dbReference type="RefSeq" id="WP_387892115.1">
    <property type="nucleotide sequence ID" value="NZ_JBIAWJ010000027.1"/>
</dbReference>
<evidence type="ECO:0000256" key="3">
    <source>
        <dbReference type="ARBA" id="ARBA00022982"/>
    </source>
</evidence>
<dbReference type="Gene3D" id="3.40.30.10">
    <property type="entry name" value="Glutaredoxin"/>
    <property type="match status" value="1"/>
</dbReference>
<dbReference type="PROSITE" id="PS51352">
    <property type="entry name" value="THIOREDOXIN_2"/>
    <property type="match status" value="1"/>
</dbReference>
<evidence type="ECO:0000259" key="6">
    <source>
        <dbReference type="PROSITE" id="PS51352"/>
    </source>
</evidence>
<evidence type="ECO:0000256" key="2">
    <source>
        <dbReference type="ARBA" id="ARBA00022448"/>
    </source>
</evidence>
<dbReference type="PANTHER" id="PTHR45663">
    <property type="entry name" value="GEO12009P1"/>
    <property type="match status" value="1"/>
</dbReference>
<dbReference type="InterPro" id="IPR036249">
    <property type="entry name" value="Thioredoxin-like_sf"/>
</dbReference>
<dbReference type="InterPro" id="IPR032675">
    <property type="entry name" value="LRR_dom_sf"/>
</dbReference>
<dbReference type="SUPFAM" id="SSF52047">
    <property type="entry name" value="RNI-like"/>
    <property type="match status" value="1"/>
</dbReference>
<name>A0ABW6UT28_9ACTN</name>
<evidence type="ECO:0000313" key="7">
    <source>
        <dbReference type="EMBL" id="MFF4526615.1"/>
    </source>
</evidence>
<keyword evidence="5" id="KW-0676">Redox-active center</keyword>
<sequence>MPNPTAIPLIDESSLDDVLRTSEVPVLVYVWAEWCGPCQYLGPHLEQVAAELGDSLRVVKIDFDTSPQTQERYNISGIPVLLLFTGGELVARLVGARDADNLMAQIRPLLEVQAKGEGPAVGPPDDDSPEHLVPDNWTARGPRVLTFPDDLPGKVAVFDGWIPDRGESEVLPAQGTIEVAEGRVVWLMVHQTGDEENPDAPAVPVDLGFLRRLPADGVDKLMVVVPAISATGLADIAHLTGLTRLSVTAQRLVGSATDAAAALAGLTQLDEVHVTIPQADDAFVTQVVGLPLLQELYLNAGGVTDAGLAELPRARGLRSLMLGTPSVSDAGLAEIVRAGLPELTTLLLRAPGMTDEGLGHVAQLTGLKVLHVTAPKVTPAGLRRLAGLSRLTTLDFADTPVDDEVVDALSALTELRSLGLGGEANVSEAAYLRLRSALPSVRINGVWVAPQAVQHALNAD</sequence>